<dbReference type="STRING" id="469371.Tbis_1153"/>
<keyword evidence="4" id="KW-1185">Reference proteome</keyword>
<feature type="compositionally biased region" description="Low complexity" evidence="1">
    <location>
        <begin position="93"/>
        <end position="112"/>
    </location>
</feature>
<dbReference type="RefSeq" id="WP_013131408.1">
    <property type="nucleotide sequence ID" value="NC_014165.1"/>
</dbReference>
<dbReference type="KEGG" id="tbi:Tbis_1153"/>
<dbReference type="AlphaFoldDB" id="D6Y8H8"/>
<feature type="transmembrane region" description="Helical" evidence="2">
    <location>
        <begin position="47"/>
        <end position="72"/>
    </location>
</feature>
<evidence type="ECO:0000256" key="2">
    <source>
        <dbReference type="SAM" id="Phobius"/>
    </source>
</evidence>
<dbReference type="EMBL" id="CP001874">
    <property type="protein sequence ID" value="ADG87875.1"/>
    <property type="molecule type" value="Genomic_DNA"/>
</dbReference>
<gene>
    <name evidence="3" type="ordered locus">Tbis_1153</name>
</gene>
<dbReference type="HOGENOM" id="CLU_1244769_0_0_11"/>
<name>D6Y8H8_THEBD</name>
<organism evidence="3 4">
    <name type="scientific">Thermobispora bispora (strain ATCC 19993 / DSM 43833 / CBS 139.67 / JCM 10125 / KCTC 9307 / NBRC 14880 / R51)</name>
    <dbReference type="NCBI Taxonomy" id="469371"/>
    <lineage>
        <taxon>Bacteria</taxon>
        <taxon>Bacillati</taxon>
        <taxon>Actinomycetota</taxon>
        <taxon>Actinomycetes</taxon>
        <taxon>Streptosporangiales</taxon>
        <taxon>Streptosporangiaceae</taxon>
        <taxon>Thermobispora</taxon>
    </lineage>
</organism>
<keyword evidence="2" id="KW-1133">Transmembrane helix</keyword>
<evidence type="ECO:0000256" key="1">
    <source>
        <dbReference type="SAM" id="MobiDB-lite"/>
    </source>
</evidence>
<dbReference type="Proteomes" id="UP000006640">
    <property type="component" value="Chromosome"/>
</dbReference>
<reference evidence="3 4" key="1">
    <citation type="submission" date="2010-01" db="EMBL/GenBank/DDBJ databases">
        <title>The complete genome of Thermobispora bispora DSM 43833.</title>
        <authorList>
            <consortium name="US DOE Joint Genome Institute (JGI-PGF)"/>
            <person name="Lucas S."/>
            <person name="Copeland A."/>
            <person name="Lapidus A."/>
            <person name="Glavina del Rio T."/>
            <person name="Dalin E."/>
            <person name="Tice H."/>
            <person name="Bruce D."/>
            <person name="Goodwin L."/>
            <person name="Pitluck S."/>
            <person name="Kyrpides N."/>
            <person name="Mavromatis K."/>
            <person name="Ivanova N."/>
            <person name="Mikhailova N."/>
            <person name="Chertkov O."/>
            <person name="Brettin T."/>
            <person name="Detter J.C."/>
            <person name="Han C."/>
            <person name="Larimer F."/>
            <person name="Land M."/>
            <person name="Hauser L."/>
            <person name="Markowitz V."/>
            <person name="Cheng J.-F."/>
            <person name="Hugenholtz P."/>
            <person name="Woyke T."/>
            <person name="Wu D."/>
            <person name="Jando M."/>
            <person name="Schneider S."/>
            <person name="Klenk H.-P."/>
            <person name="Eisen J.A."/>
        </authorList>
    </citation>
    <scope>NUCLEOTIDE SEQUENCE [LARGE SCALE GENOMIC DNA]</scope>
    <source>
        <strain evidence="4">ATCC 19993 / DSM 43833 / CBS 139.67 / JCM 10125 / KCTC 9307 / NBRC 14880 / R51</strain>
    </source>
</reference>
<evidence type="ECO:0000313" key="4">
    <source>
        <dbReference type="Proteomes" id="UP000006640"/>
    </source>
</evidence>
<sequence>MTLPPDDELGELLRRALHAEADSVEPSPDGLEIIRTRIERRRLRNLWWWRAGASVVGVVLAAAAVVTIFPGLRTQVVERTIMHSSDDREVVDTSSIRRPPASPSAPAVAPTADPEPSGYAQTPIAPQPPQPSDPPSPSPSPSPCASDDGGPAEQATTAPADEPAQVCPTVVPADGRITPTAVPGTRRPDVPSRPSDQPTPAPTPTQAVPPSEQPEPLITTSSPVTSESAE</sequence>
<protein>
    <submittedName>
        <fullName evidence="3">Uncharacterized protein</fullName>
    </submittedName>
</protein>
<dbReference type="OrthoDB" id="3483857at2"/>
<feature type="compositionally biased region" description="Pro residues" evidence="1">
    <location>
        <begin position="125"/>
        <end position="142"/>
    </location>
</feature>
<dbReference type="eggNOG" id="ENOG50349FC">
    <property type="taxonomic scope" value="Bacteria"/>
</dbReference>
<keyword evidence="2" id="KW-0812">Transmembrane</keyword>
<feature type="compositionally biased region" description="Polar residues" evidence="1">
    <location>
        <begin position="218"/>
        <end position="230"/>
    </location>
</feature>
<proteinExistence type="predicted"/>
<keyword evidence="2" id="KW-0472">Membrane</keyword>
<feature type="region of interest" description="Disordered" evidence="1">
    <location>
        <begin position="84"/>
        <end position="230"/>
    </location>
</feature>
<evidence type="ECO:0000313" key="3">
    <source>
        <dbReference type="EMBL" id="ADG87875.1"/>
    </source>
</evidence>
<accession>D6Y8H8</accession>